<protein>
    <submittedName>
        <fullName evidence="1">Uncharacterized protein</fullName>
    </submittedName>
</protein>
<accession>A0ACD5WXF0</accession>
<reference evidence="1" key="1">
    <citation type="submission" date="2021-05" db="EMBL/GenBank/DDBJ databases">
        <authorList>
            <person name="Scholz U."/>
            <person name="Mascher M."/>
            <person name="Fiebig A."/>
        </authorList>
    </citation>
    <scope>NUCLEOTIDE SEQUENCE [LARGE SCALE GENOMIC DNA]</scope>
</reference>
<dbReference type="EnsemblPlants" id="AVESA.00010b.r2.4CG1293650.1">
    <property type="protein sequence ID" value="AVESA.00010b.r2.4CG1293650.1.CDS"/>
    <property type="gene ID" value="AVESA.00010b.r2.4CG1293650"/>
</dbReference>
<evidence type="ECO:0000313" key="1">
    <source>
        <dbReference type="EnsemblPlants" id="AVESA.00010b.r2.4CG1293650.1.CDS"/>
    </source>
</evidence>
<organism evidence="1 2">
    <name type="scientific">Avena sativa</name>
    <name type="common">Oat</name>
    <dbReference type="NCBI Taxonomy" id="4498"/>
    <lineage>
        <taxon>Eukaryota</taxon>
        <taxon>Viridiplantae</taxon>
        <taxon>Streptophyta</taxon>
        <taxon>Embryophyta</taxon>
        <taxon>Tracheophyta</taxon>
        <taxon>Spermatophyta</taxon>
        <taxon>Magnoliopsida</taxon>
        <taxon>Liliopsida</taxon>
        <taxon>Poales</taxon>
        <taxon>Poaceae</taxon>
        <taxon>BOP clade</taxon>
        <taxon>Pooideae</taxon>
        <taxon>Poodae</taxon>
        <taxon>Poeae</taxon>
        <taxon>Poeae Chloroplast Group 1 (Aveneae type)</taxon>
        <taxon>Aveninae</taxon>
        <taxon>Avena</taxon>
    </lineage>
</organism>
<name>A0ACD5WXF0_AVESA</name>
<dbReference type="Proteomes" id="UP001732700">
    <property type="component" value="Chromosome 4C"/>
</dbReference>
<evidence type="ECO:0000313" key="2">
    <source>
        <dbReference type="Proteomes" id="UP001732700"/>
    </source>
</evidence>
<sequence length="225" mass="23838">MTSMHNTPLIKAISITRTVFQLRSSILFPIISLGLTASSRSAMKAHRDLLLVTVATVTLLGTALGTSYTVGAPDGSWDLKTNSIQWASGVRFYAGDQLLFQYSVSEHNVVEVTKSGYDTCNGSNNTVVTYQTGNDAVPLAAAGTRYFICGIPGHCAAGMKLQVNVSSPAVSSPPQQQCRWKGGKRRCNWSVSPSSSASAAVRADQSAVLWLRLAAVLAAGLVLLC</sequence>
<reference evidence="1" key="2">
    <citation type="submission" date="2025-09" db="UniProtKB">
        <authorList>
            <consortium name="EnsemblPlants"/>
        </authorList>
    </citation>
    <scope>IDENTIFICATION</scope>
</reference>
<proteinExistence type="predicted"/>
<keyword evidence="2" id="KW-1185">Reference proteome</keyword>